<dbReference type="EMBL" id="CP094302">
    <property type="protein sequence ID" value="WHP82852.1"/>
    <property type="molecule type" value="Genomic_DNA"/>
</dbReference>
<dbReference type="RefSeq" id="WP_015461980.1">
    <property type="nucleotide sequence ID" value="NZ_CP094302.2"/>
</dbReference>
<proteinExistence type="predicted"/>
<evidence type="ECO:0000256" key="1">
    <source>
        <dbReference type="SAM" id="Coils"/>
    </source>
</evidence>
<reference evidence="4 5" key="1">
    <citation type="submission" date="2022-03" db="EMBL/GenBank/DDBJ databases">
        <title>Survey of Intraspecific Variation of Edwardsiella anguillarum Isolates from Non-Anguillid Fish Host Originating from Varied Geographic Locations.</title>
        <authorList>
            <person name="Armwood A.R."/>
            <person name="Woodyard E."/>
            <person name="Waldbieser G.C."/>
            <person name="Camus A.C."/>
            <person name="Divya D."/>
            <person name="Tekedar H."/>
            <person name="Soto E."/>
            <person name="Stein C."/>
            <person name="Ucko M."/>
            <person name="Ware C."/>
            <person name="Griffin M.J."/>
        </authorList>
    </citation>
    <scope>NUCLEOTIDE SEQUENCE [LARGE SCALE GENOMIC DNA]</scope>
    <source>
        <strain evidence="4 5">R18-35-2</strain>
    </source>
</reference>
<keyword evidence="1" id="KW-0175">Coiled coil</keyword>
<keyword evidence="5" id="KW-1185">Reference proteome</keyword>
<feature type="coiled-coil region" evidence="1">
    <location>
        <begin position="424"/>
        <end position="458"/>
    </location>
</feature>
<dbReference type="Pfam" id="PF09718">
    <property type="entry name" value="Tape_meas_lam_C"/>
    <property type="match status" value="1"/>
</dbReference>
<evidence type="ECO:0000259" key="2">
    <source>
        <dbReference type="Pfam" id="PF06791"/>
    </source>
</evidence>
<evidence type="ECO:0000259" key="3">
    <source>
        <dbReference type="Pfam" id="PF09718"/>
    </source>
</evidence>
<gene>
    <name evidence="4" type="ORF">MQ095_13695</name>
</gene>
<feature type="coiled-coil region" evidence="1">
    <location>
        <begin position="201"/>
        <end position="265"/>
    </location>
</feature>
<organism evidence="4 5">
    <name type="scientific">Edwardsiella anguillarum</name>
    <dbReference type="NCBI Taxonomy" id="1821960"/>
    <lineage>
        <taxon>Bacteria</taxon>
        <taxon>Pseudomonadati</taxon>
        <taxon>Pseudomonadota</taxon>
        <taxon>Gammaproteobacteria</taxon>
        <taxon>Enterobacterales</taxon>
        <taxon>Hafniaceae</taxon>
        <taxon>Edwardsiella</taxon>
    </lineage>
</organism>
<evidence type="ECO:0000313" key="4">
    <source>
        <dbReference type="EMBL" id="WHP82852.1"/>
    </source>
</evidence>
<name>A0ABY8SC67_9GAMM</name>
<protein>
    <submittedName>
        <fullName evidence="4">Phage tail tape measure protein</fullName>
    </submittedName>
</protein>
<dbReference type="Pfam" id="PF06791">
    <property type="entry name" value="TMP_2"/>
    <property type="match status" value="1"/>
</dbReference>
<dbReference type="InterPro" id="IPR009628">
    <property type="entry name" value="Phage_tape_measure_N"/>
</dbReference>
<feature type="domain" description="Bacteriophage tail tape measure C-terminal" evidence="3">
    <location>
        <begin position="761"/>
        <end position="834"/>
    </location>
</feature>
<feature type="coiled-coil region" evidence="1">
    <location>
        <begin position="650"/>
        <end position="686"/>
    </location>
</feature>
<dbReference type="NCBIfam" id="TIGR01541">
    <property type="entry name" value="tape_meas_lam_C"/>
    <property type="match status" value="1"/>
</dbReference>
<accession>A0ABY8SC67</accession>
<sequence>MGDVASLAVALHLNAASFKSQFSDAMRSADSGAQQFNRKAQTEAQKTKKAFEDIGVGAKKADADFQLLSRRTQENIVGFDRLRDVLANVVSGGTVAGSTITSALIPALGTGLTTAIEKSTGGLQQQKVAFFEAMTAQAEHAQGVISGIKATREQAQAQADIARKTIDAATAQREQAFALDEYLANQAQVNKEYGILLSYEKEHEQNARVIAEANLAEANAKKKLVAANLQMVELDSTEATAKKQLAAATDQLSAANQELSFSQRMAASSAGMLRGAMSLLGGPVGIGIMAASAAVTMLYSAYNTAEMEAQKFNAALMKSGMQSVMTVSDLRRLATQLGGTESAMKGVQAAVSAGFSGGALTEVADLARQIDEAGGSADELVSQLSALRDDPLRAMEQLTQQGVVLNETIIQQIAALERRGEKVAAGDLAQKEAAEAAKRNLEEQKRLTDEQTESLKQLALGWRGANVAMGEFGLLSAQIPQIKAASSSAADDKAKAEERTRKLKDEQQQALETLRTESQIAAVMKAGADKKVEAIKLTDAINARYKAGRMTADEYAQALKGVDKMYSERQKKATGAYKDDEATRRLAELKQQEVVLRQQNVTTEDLTAAEKKLLAFNQEMAEIKSKRILTASQKSLLNAEAQLRAQLQINVSLEKAAQQHQIALKAQEQMRDVAESTRQLQQEHNNKIAQMSMTPAAYDQMVEIQRIQDDFRKRKEQLDDLYLNKSSKQYQTRIEQLRVSEQEQIAIVQASNDKKVTIEADGYEGMKKGLQDWQEAAGNSFSLAQDAAMNTMNSMGDAVANFVVKGKGDFRSFATSVLSDIAAMMAKMAIFNLVKAGTSLMGWASGGYTGDGGKHDVAGVVHRGEWVVPQEVVKQPGMLGFLNQLTYGKGYADGGLVGGRSPSTPSPSASVATPKAPITLNISVPISVHQDKGDVDNTQQPAFTKEVKQWVIGTVEAKLQDAMRDGGDLDQFVRRRS</sequence>
<dbReference type="Proteomes" id="UP001238370">
    <property type="component" value="Chromosome"/>
</dbReference>
<feature type="domain" description="Bacteriophage tail tape measure N-terminal" evidence="2">
    <location>
        <begin position="273"/>
        <end position="413"/>
    </location>
</feature>
<dbReference type="Pfam" id="PF24622">
    <property type="entry name" value="TMP_4"/>
    <property type="match status" value="1"/>
</dbReference>
<evidence type="ECO:0000313" key="5">
    <source>
        <dbReference type="Proteomes" id="UP001238370"/>
    </source>
</evidence>
<feature type="coiled-coil region" evidence="1">
    <location>
        <begin position="579"/>
        <end position="626"/>
    </location>
</feature>
<dbReference type="InterPro" id="IPR006431">
    <property type="entry name" value="Phage_tape_meas_C"/>
</dbReference>